<dbReference type="PIRSF" id="PIRSF018266">
    <property type="entry name" value="FecR"/>
    <property type="match status" value="1"/>
</dbReference>
<dbReference type="PANTHER" id="PTHR30273">
    <property type="entry name" value="PERIPLASMIC SIGNAL SENSOR AND SIGMA FACTOR ACTIVATOR FECR-RELATED"/>
    <property type="match status" value="1"/>
</dbReference>
<dbReference type="AlphaFoldDB" id="A0A2D2D3K3"/>
<reference evidence="4" key="1">
    <citation type="submission" date="2017-10" db="EMBL/GenBank/DDBJ databases">
        <title>Completed PacBio SMRT sequence of Methylosinus trichosporium OB3b reveals presence of a third large plasmid.</title>
        <authorList>
            <person name="Charles T.C."/>
            <person name="Lynch M.D.J."/>
            <person name="Heil J.R."/>
            <person name="Cheng J."/>
        </authorList>
    </citation>
    <scope>NUCLEOTIDE SEQUENCE [LARGE SCALE GENOMIC DNA]</scope>
    <source>
        <strain evidence="4">OB3b</strain>
    </source>
</reference>
<dbReference type="InterPro" id="IPR012373">
    <property type="entry name" value="Ferrdict_sens_TM"/>
</dbReference>
<feature type="domain" description="FecR N-terminal" evidence="2">
    <location>
        <begin position="15"/>
        <end position="54"/>
    </location>
</feature>
<evidence type="ECO:0000259" key="1">
    <source>
        <dbReference type="Pfam" id="PF04773"/>
    </source>
</evidence>
<sequence length="307" mass="32891">MTDDERAIPEAIRAAAIDWWLRRNERAPTRREQRAFEDWLAADPRHDAAFQKITSVCGFLGAKLPGARIRKAPGRKRKIAGVAAAGALALLFQHDIFLYLRATHVTGAGETRAVTLADGSRVELDAKSAIAVHFADGERRIALLEGEAWFEVAPDPARPFVVAAGSGAVTALGTAFDVAVAGERVRVVVGEHSVKVENGGAGVVVAEGERTAFTGGAEASPPARTDVARATGWRRGRLIFADAPLGEVVATLARHHRGYVAFLDPALKARRVTGVFLADDPLAAFDELESALGLRLTRLSNYLILIH</sequence>
<dbReference type="STRING" id="595536.GCA_000178815_01557"/>
<dbReference type="InterPro" id="IPR006860">
    <property type="entry name" value="FecR"/>
</dbReference>
<dbReference type="Pfam" id="PF04773">
    <property type="entry name" value="FecR"/>
    <property type="match status" value="1"/>
</dbReference>
<dbReference type="PANTHER" id="PTHR30273:SF2">
    <property type="entry name" value="PROTEIN FECR"/>
    <property type="match status" value="1"/>
</dbReference>
<keyword evidence="4" id="KW-1185">Reference proteome</keyword>
<dbReference type="EMBL" id="CP023737">
    <property type="protein sequence ID" value="ATQ69582.1"/>
    <property type="molecule type" value="Genomic_DNA"/>
</dbReference>
<dbReference type="Gene3D" id="2.60.120.1440">
    <property type="match status" value="1"/>
</dbReference>
<name>A0A2D2D3K3_METT3</name>
<evidence type="ECO:0000259" key="2">
    <source>
        <dbReference type="Pfam" id="PF16220"/>
    </source>
</evidence>
<feature type="domain" description="FecR protein" evidence="1">
    <location>
        <begin position="103"/>
        <end position="194"/>
    </location>
</feature>
<gene>
    <name evidence="3" type="ORF">CQW49_18120</name>
</gene>
<dbReference type="Gene3D" id="3.55.50.30">
    <property type="match status" value="1"/>
</dbReference>
<dbReference type="GO" id="GO:0016989">
    <property type="term" value="F:sigma factor antagonist activity"/>
    <property type="evidence" value="ECO:0007669"/>
    <property type="project" value="TreeGrafter"/>
</dbReference>
<dbReference type="InterPro" id="IPR032623">
    <property type="entry name" value="FecR_N"/>
</dbReference>
<dbReference type="Proteomes" id="UP000230709">
    <property type="component" value="Chromosome"/>
</dbReference>
<dbReference type="KEGG" id="mtw:CQW49_18120"/>
<organism evidence="3 4">
    <name type="scientific">Methylosinus trichosporium (strain ATCC 35070 / NCIMB 11131 / UNIQEM 75 / OB3b)</name>
    <dbReference type="NCBI Taxonomy" id="595536"/>
    <lineage>
        <taxon>Bacteria</taxon>
        <taxon>Pseudomonadati</taxon>
        <taxon>Pseudomonadota</taxon>
        <taxon>Alphaproteobacteria</taxon>
        <taxon>Hyphomicrobiales</taxon>
        <taxon>Methylocystaceae</taxon>
        <taxon>Methylosinus</taxon>
    </lineage>
</organism>
<protein>
    <submittedName>
        <fullName evidence="3">Iron dicitrate transport regulator FecR</fullName>
    </submittedName>
</protein>
<proteinExistence type="predicted"/>
<dbReference type="RefSeq" id="WP_003615197.1">
    <property type="nucleotide sequence ID" value="NZ_ADVE02000001.1"/>
</dbReference>
<evidence type="ECO:0000313" key="4">
    <source>
        <dbReference type="Proteomes" id="UP000230709"/>
    </source>
</evidence>
<dbReference type="Pfam" id="PF16220">
    <property type="entry name" value="DUF4880"/>
    <property type="match status" value="1"/>
</dbReference>
<evidence type="ECO:0000313" key="3">
    <source>
        <dbReference type="EMBL" id="ATQ69582.1"/>
    </source>
</evidence>
<accession>A0A2D2D3K3</accession>